<dbReference type="CDD" id="cd15552">
    <property type="entry name" value="PHD_PHF3_like"/>
    <property type="match status" value="1"/>
</dbReference>
<dbReference type="InterPro" id="IPR019786">
    <property type="entry name" value="Zinc_finger_PHD-type_CS"/>
</dbReference>
<feature type="region of interest" description="Disordered" evidence="10">
    <location>
        <begin position="687"/>
        <end position="723"/>
    </location>
</feature>
<feature type="compositionally biased region" description="Basic and acidic residues" evidence="10">
    <location>
        <begin position="893"/>
        <end position="902"/>
    </location>
</feature>
<dbReference type="PROSITE" id="PS50016">
    <property type="entry name" value="ZF_PHD_2"/>
    <property type="match status" value="1"/>
</dbReference>
<evidence type="ECO:0000259" key="11">
    <source>
        <dbReference type="PROSITE" id="PS50016"/>
    </source>
</evidence>
<feature type="compositionally biased region" description="Basic and acidic residues" evidence="10">
    <location>
        <begin position="1660"/>
        <end position="1672"/>
    </location>
</feature>
<dbReference type="Gene3D" id="3.30.40.10">
    <property type="entry name" value="Zinc/RING finger domain, C3HC4 (zinc finger)"/>
    <property type="match status" value="1"/>
</dbReference>
<dbReference type="InterPro" id="IPR036575">
    <property type="entry name" value="TFIIS_cen_dom_sf"/>
</dbReference>
<feature type="compositionally biased region" description="Acidic residues" evidence="10">
    <location>
        <begin position="923"/>
        <end position="945"/>
    </location>
</feature>
<evidence type="ECO:0000256" key="1">
    <source>
        <dbReference type="ARBA" id="ARBA00004123"/>
    </source>
</evidence>
<feature type="domain" description="PHD-type" evidence="11">
    <location>
        <begin position="947"/>
        <end position="1001"/>
    </location>
</feature>
<dbReference type="SMART" id="SM00249">
    <property type="entry name" value="PHD"/>
    <property type="match status" value="1"/>
</dbReference>
<feature type="domain" description="TFIIS central" evidence="12">
    <location>
        <begin position="1323"/>
        <end position="1443"/>
    </location>
</feature>
<dbReference type="Pfam" id="PF07533">
    <property type="entry name" value="BRK"/>
    <property type="match status" value="1"/>
</dbReference>
<evidence type="ECO:0000256" key="4">
    <source>
        <dbReference type="ARBA" id="ARBA00022833"/>
    </source>
</evidence>
<organism evidence="13 14">
    <name type="scientific">Vespula maculifrons</name>
    <name type="common">Eastern yellow jacket</name>
    <name type="synonym">Wasp</name>
    <dbReference type="NCBI Taxonomy" id="7453"/>
    <lineage>
        <taxon>Eukaryota</taxon>
        <taxon>Metazoa</taxon>
        <taxon>Ecdysozoa</taxon>
        <taxon>Arthropoda</taxon>
        <taxon>Hexapoda</taxon>
        <taxon>Insecta</taxon>
        <taxon>Pterygota</taxon>
        <taxon>Neoptera</taxon>
        <taxon>Endopterygota</taxon>
        <taxon>Hymenoptera</taxon>
        <taxon>Apocrita</taxon>
        <taxon>Aculeata</taxon>
        <taxon>Vespoidea</taxon>
        <taxon>Vespidae</taxon>
        <taxon>Vespinae</taxon>
        <taxon>Vespula</taxon>
    </lineage>
</organism>
<comment type="caution">
    <text evidence="13">The sequence shown here is derived from an EMBL/GenBank/DDBJ whole genome shotgun (WGS) entry which is preliminary data.</text>
</comment>
<feature type="compositionally biased region" description="Basic and acidic residues" evidence="10">
    <location>
        <begin position="1493"/>
        <end position="1544"/>
    </location>
</feature>
<dbReference type="Gene3D" id="1.10.472.30">
    <property type="entry name" value="Transcription elongation factor S-II, central domain"/>
    <property type="match status" value="1"/>
</dbReference>
<dbReference type="PANTHER" id="PTHR11477:SF51">
    <property type="entry name" value="PROTEIN PARTNER OF SNF, ISOFORM B"/>
    <property type="match status" value="1"/>
</dbReference>
<dbReference type="PROSITE" id="PS01359">
    <property type="entry name" value="ZF_PHD_1"/>
    <property type="match status" value="1"/>
</dbReference>
<feature type="region of interest" description="Disordered" evidence="10">
    <location>
        <begin position="174"/>
        <end position="346"/>
    </location>
</feature>
<dbReference type="PANTHER" id="PTHR11477">
    <property type="entry name" value="TRANSCRIPTION FACTOR S-II ZINC FINGER DOMAIN-CONTAINING PROTEIN"/>
    <property type="match status" value="1"/>
</dbReference>
<keyword evidence="5" id="KW-0805">Transcription regulation</keyword>
<feature type="region of interest" description="Disordered" evidence="10">
    <location>
        <begin position="2220"/>
        <end position="2243"/>
    </location>
</feature>
<evidence type="ECO:0000256" key="2">
    <source>
        <dbReference type="ARBA" id="ARBA00022723"/>
    </source>
</evidence>
<evidence type="ECO:0000256" key="7">
    <source>
        <dbReference type="ARBA" id="ARBA00023242"/>
    </source>
</evidence>
<feature type="compositionally biased region" description="Polar residues" evidence="10">
    <location>
        <begin position="239"/>
        <end position="261"/>
    </location>
</feature>
<dbReference type="SUPFAM" id="SSF160481">
    <property type="entry name" value="BRK domain-like"/>
    <property type="match status" value="1"/>
</dbReference>
<dbReference type="InterPro" id="IPR011011">
    <property type="entry name" value="Znf_FYVE_PHD"/>
</dbReference>
<feature type="compositionally biased region" description="Basic and acidic residues" evidence="10">
    <location>
        <begin position="844"/>
        <end position="855"/>
    </location>
</feature>
<feature type="compositionally biased region" description="Low complexity" evidence="10">
    <location>
        <begin position="2045"/>
        <end position="2056"/>
    </location>
</feature>
<dbReference type="PROSITE" id="PS51321">
    <property type="entry name" value="TFIIS_CENTRAL"/>
    <property type="match status" value="1"/>
</dbReference>
<feature type="compositionally biased region" description="Polar residues" evidence="10">
    <location>
        <begin position="806"/>
        <end position="842"/>
    </location>
</feature>
<dbReference type="SUPFAM" id="SSF46942">
    <property type="entry name" value="Elongation factor TFIIS domain 2"/>
    <property type="match status" value="1"/>
</dbReference>
<keyword evidence="7" id="KW-0539">Nucleus</keyword>
<dbReference type="SMART" id="SM00592">
    <property type="entry name" value="BRK"/>
    <property type="match status" value="1"/>
</dbReference>
<feature type="compositionally biased region" description="Basic residues" evidence="10">
    <location>
        <begin position="312"/>
        <end position="324"/>
    </location>
</feature>
<feature type="region of interest" description="Disordered" evidence="10">
    <location>
        <begin position="1016"/>
        <end position="1047"/>
    </location>
</feature>
<dbReference type="InterPro" id="IPR006576">
    <property type="entry name" value="BRK_domain"/>
</dbReference>
<keyword evidence="6" id="KW-0804">Transcription</keyword>
<feature type="region of interest" description="Disordered" evidence="10">
    <location>
        <begin position="2314"/>
        <end position="2340"/>
    </location>
</feature>
<feature type="region of interest" description="Disordered" evidence="10">
    <location>
        <begin position="1885"/>
        <end position="1919"/>
    </location>
</feature>
<dbReference type="Pfam" id="PF07500">
    <property type="entry name" value="TFIIS_M"/>
    <property type="match status" value="1"/>
</dbReference>
<dbReference type="Pfam" id="PF00628">
    <property type="entry name" value="PHD"/>
    <property type="match status" value="1"/>
</dbReference>
<sequence>MGIRGWILDNSLISFFRTENMSSSYIVEPQEKETQKQDDTLIIVVNDDGTISVDQETLQNLIMNQSNANVSVVRLGQSEPGANNGDITLTVDPPTFTSSSITPIGNATSTDATGLVDPFMEMDPEQLERLETALQSEEAKQILGENVTAMLDMLSVEEQQKSIKYSVELDHCYTNKSPDSKPKDSLPLTSYASSSDIQYTHPSSPSTVSTMSSPSNEIDKLKPTTKTGKPIGRPRKNPLTPTTSNLRSAGNSPGVSKSAGHSMSKGEINLQKRVSHRLSNDEEEEEEGTPSPSESSESEPPSDNDSDFGPRGPRRGGVRARGGRKGLTTRGGYMTSTRKRNSNKHMDIEQVRRLDMEMAAAVSAMKTPDKEDKMGAHTSTRGRRGFKALGVRKKDETLAASETAINVEKPLQTTNQVKANLISSNMVKGDMILTKPGQGRNNQKLTLVQKQVVMKANELKNLDIKKPMILPKGKFLNQVQTKLVSTKDGKLVHVPITSSKPVVSSTPGAQEKGTLLQTSPIQQYQGLQQQGKPISSVVSMKVKPSEIKRERRKSEKIMDLISKTEGDNAKTVEIKNIDNMKKHSRKEHKKSPGFVADTLGPALFSAPDIIRRVGSNNDSKNADNTISSLIATIPSTTIACGIAKSSAQGTQIISSTNVTTTTSNITQNSDSEYTTKTLITNTLEEDVSQVERHSGIENETENVLKEENENQKTDSKADPAEELQPSLITTSSQMIDQAMALPTVSNHIITKHSGIEGEEHLLATLEMEANKHDEELLAEALLLQEELGVDLGDHAALVDQAVPSTSLTSTPAHVSSLEATTNQELTTKSLDTTAQIPTNVTPEVTKKNTKDDKEPIQIVRGGRVITLPPIEAPATRSKRLQAKSEVTAQKTPEPIKKSEKYESPTVQSHLERKEDLRLNISEQNDEEEEDEDDEEEENSDSEDDPDRLWCICKRPHNNRFMICCDVCEDWFHGKCVHVSKAMGQQMEEKGIEWVCPNCLKKKADDNKVKINTQVVSGKERQRQDSFMEDSASLMEEETSQHSLSPTKDAPLPAASTLDHNIVRISGTTQCVVCKKEARNSSIYCSDACILAHAQETLTKDKPVATSSNSKALKQSPLGVTKTKADARVIVFERRTGRLLTGTDAPKRSNLKTWLKENPTFEAVRADSLSQVEIGGKTVTVLPAQRLTKPGKSPQLIAAKAQAIPKMVYTNIPGSKQTILIASSKKITIAGAQQQQQQQQQQPQTSTLHNKPHQLKQTFLDTGKGNLILKQTTIRPVSSPQARAQGTITQKQAQSKKQELKVLTPQPKQQVKIAVVKKPETEPIRLNIRRTLTQLLSSRIKETEDLKLSNDEIADLAFNIEMEMYKYFKDTGAKYKAKYRSLVFNIKDTKNLTLFRKIADKSLAPDAVVRLSPDEMASQELAEWREKETKHQLEMIKKNELDLMAQAKSIVVKTHKGEQIIENDGGIGLVDPKTPVQDIVTALNSGDSISSIDTSKEREDGERIKLTSEMKRSKNSEEGRKKDKDRESSRDGGRLRDKEGRERSTSRSRHRHKRDRDYSKTRERSRDRKAKSKESRREKDKEREKDKDKQRNKDREKIRDREREREKYQNEKEKHKSDTWTKTRSRNESSKEGKNGDRKEQGRRKEIEKKKEPTPPPIVEKPIEDRLWRHIEDEATTNTIDGNDSDVSDREPSSTVTIKTPDINEEPERYTDPEIEKDISKTAWQTVWRGFVNMVDVAKFFITAQEVSGHARDLMNDLPDTVDVVGRISHETVWDYISKMKKTGSKEILVIRLTAANDEEKIPYITLYSYLNSRSRLGVVGNVSKNIKDFYIMPFSNQSTIPRVLLPLTGPGFEENRPHLLLGIIVRNRKKRLTTIPPIVATKIQKKDPDRSYTPPLVGTSKDKASSATPPASPMGYKTSATDTIKDKQAVTQMTLETLNKAHIGMSKSVMDSVAICKIVPELSSKIDLMPSPLKTLDDDGDEPYSPGEMDEDVTNTQTVIHDTTDVLSSAKNSTELQRKMDELNRQIEEQKQQIQSISSSFLNDATPTLPGLGLDPPDTKDSEEAYSPSDTRSFTPPPPGISKFAQPILDKVSDITIPPNLQEILANVKRQESSKVDPYLPSKPSATFLTTVNSTVYQNSEKYSSPSQAKGPNLGRANSEKAAFADVSQTALSKESKSTLSSLSDLDLIRKAEEELAAVAAASTASNVSTVPISPVAPSGTNLITQTSPVPPTQCGNLTASPTLHQPMLSPPIAHIETSFKKTFMPEQPKPPGLEDEDFPAFPSTPPTMDSMSKIMPRSKYAHKSGIVLSVKRKVCEDDSSSPAVKTPRTKSRWGQGPSE</sequence>
<proteinExistence type="predicted"/>
<name>A0ABD2CBF5_VESMC</name>
<feature type="compositionally biased region" description="Basic and acidic residues" evidence="10">
    <location>
        <begin position="174"/>
        <end position="184"/>
    </location>
</feature>
<evidence type="ECO:0000256" key="10">
    <source>
        <dbReference type="SAM" id="MobiDB-lite"/>
    </source>
</evidence>
<feature type="compositionally biased region" description="Polar residues" evidence="10">
    <location>
        <begin position="187"/>
        <end position="198"/>
    </location>
</feature>
<feature type="coiled-coil region" evidence="9">
    <location>
        <begin position="2013"/>
        <end position="2040"/>
    </location>
</feature>
<gene>
    <name evidence="13" type="ORF">V1477_009764</name>
</gene>
<evidence type="ECO:0000256" key="6">
    <source>
        <dbReference type="ARBA" id="ARBA00023163"/>
    </source>
</evidence>
<feature type="compositionally biased region" description="Low complexity" evidence="10">
    <location>
        <begin position="200"/>
        <end position="215"/>
    </location>
</feature>
<feature type="compositionally biased region" description="Basic and acidic residues" evidence="10">
    <location>
        <begin position="1554"/>
        <end position="1652"/>
    </location>
</feature>
<dbReference type="CDD" id="cd21541">
    <property type="entry name" value="SPOC_PHF3-like"/>
    <property type="match status" value="1"/>
</dbReference>
<keyword evidence="9" id="KW-0175">Coiled coil</keyword>
<keyword evidence="14" id="KW-1185">Reference proteome</keyword>
<feature type="region of interest" description="Disordered" evidence="10">
    <location>
        <begin position="806"/>
        <end position="948"/>
    </location>
</feature>
<dbReference type="SMART" id="SM00510">
    <property type="entry name" value="TFS2M"/>
    <property type="match status" value="1"/>
</dbReference>
<comment type="subcellular location">
    <subcellularLocation>
        <location evidence="1">Nucleus</location>
    </subcellularLocation>
</comment>
<accession>A0ABD2CBF5</accession>
<evidence type="ECO:0000313" key="14">
    <source>
        <dbReference type="Proteomes" id="UP001607303"/>
    </source>
</evidence>
<dbReference type="Gene3D" id="3.40.5.120">
    <property type="match status" value="1"/>
</dbReference>
<dbReference type="GO" id="GO:0008270">
    <property type="term" value="F:zinc ion binding"/>
    <property type="evidence" value="ECO:0007669"/>
    <property type="project" value="UniProtKB-KW"/>
</dbReference>
<feature type="compositionally biased region" description="Basic and acidic residues" evidence="10">
    <location>
        <begin position="689"/>
        <end position="719"/>
    </location>
</feature>
<dbReference type="GO" id="GO:0005634">
    <property type="term" value="C:nucleus"/>
    <property type="evidence" value="ECO:0007669"/>
    <property type="project" value="UniProtKB-SubCell"/>
</dbReference>
<dbReference type="EMBL" id="JAYRBN010000058">
    <property type="protein sequence ID" value="KAL2742135.1"/>
    <property type="molecule type" value="Genomic_DNA"/>
</dbReference>
<reference evidence="13 14" key="1">
    <citation type="journal article" date="2024" name="Ann. Entomol. Soc. Am.">
        <title>Genomic analyses of the southern and eastern yellowjacket wasps (Hymenoptera: Vespidae) reveal evolutionary signatures of social life.</title>
        <authorList>
            <person name="Catto M.A."/>
            <person name="Caine P.B."/>
            <person name="Orr S.E."/>
            <person name="Hunt B.G."/>
            <person name="Goodisman M.A.D."/>
        </authorList>
    </citation>
    <scope>NUCLEOTIDE SEQUENCE [LARGE SCALE GENOMIC DNA]</scope>
    <source>
        <strain evidence="13">232</strain>
        <tissue evidence="13">Head and thorax</tissue>
    </source>
</reference>
<feature type="compositionally biased region" description="Acidic residues" evidence="10">
    <location>
        <begin position="296"/>
        <end position="306"/>
    </location>
</feature>
<dbReference type="Pfam" id="PF07744">
    <property type="entry name" value="SPOC"/>
    <property type="match status" value="1"/>
</dbReference>
<protein>
    <submittedName>
        <fullName evidence="13">Death-inducer obliterator 1 isoform X4</fullName>
    </submittedName>
</protein>
<feature type="region of interest" description="Disordered" evidence="10">
    <location>
        <begin position="1486"/>
        <end position="1697"/>
    </location>
</feature>
<evidence type="ECO:0000256" key="5">
    <source>
        <dbReference type="ARBA" id="ARBA00023015"/>
    </source>
</evidence>
<feature type="region of interest" description="Disordered" evidence="10">
    <location>
        <begin position="2268"/>
        <end position="2293"/>
    </location>
</feature>
<keyword evidence="2" id="KW-0479">Metal-binding</keyword>
<keyword evidence="4" id="KW-0862">Zinc</keyword>
<dbReference type="InterPro" id="IPR003618">
    <property type="entry name" value="TFIIS_cen_dom"/>
</dbReference>
<dbReference type="InterPro" id="IPR037259">
    <property type="entry name" value="BRK_sf"/>
</dbReference>
<feature type="region of interest" description="Disordered" evidence="10">
    <location>
        <begin position="2045"/>
        <end position="2079"/>
    </location>
</feature>
<evidence type="ECO:0000259" key="12">
    <source>
        <dbReference type="PROSITE" id="PS51321"/>
    </source>
</evidence>
<dbReference type="InterPro" id="IPR001965">
    <property type="entry name" value="Znf_PHD"/>
</dbReference>
<dbReference type="InterPro" id="IPR019787">
    <property type="entry name" value="Znf_PHD-finger"/>
</dbReference>
<evidence type="ECO:0000256" key="3">
    <source>
        <dbReference type="ARBA" id="ARBA00022771"/>
    </source>
</evidence>
<dbReference type="InterPro" id="IPR012921">
    <property type="entry name" value="SPOC_C"/>
</dbReference>
<dbReference type="SUPFAM" id="SSF57903">
    <property type="entry name" value="FYVE/PHD zinc finger"/>
    <property type="match status" value="1"/>
</dbReference>
<evidence type="ECO:0000256" key="9">
    <source>
        <dbReference type="SAM" id="Coils"/>
    </source>
</evidence>
<dbReference type="InterPro" id="IPR013083">
    <property type="entry name" value="Znf_RING/FYVE/PHD"/>
</dbReference>
<dbReference type="Proteomes" id="UP001607303">
    <property type="component" value="Unassembled WGS sequence"/>
</dbReference>
<evidence type="ECO:0000313" key="13">
    <source>
        <dbReference type="EMBL" id="KAL2742135.1"/>
    </source>
</evidence>
<keyword evidence="3 8" id="KW-0863">Zinc-finger</keyword>
<evidence type="ECO:0000256" key="8">
    <source>
        <dbReference type="PROSITE-ProRule" id="PRU00146"/>
    </source>
</evidence>